<keyword evidence="3" id="KW-1185">Reference proteome</keyword>
<reference evidence="2 3" key="1">
    <citation type="journal article" date="2010" name="PLoS ONE">
        <title>Genome sequence of Cronobacter sakazakii BAA-894 and comparative genomic hybridization analysis with other Cronobacter species.</title>
        <authorList>
            <person name="Kucerova E."/>
            <person name="Clifton S.W."/>
            <person name="Xia X.Q."/>
            <person name="Long F."/>
            <person name="Porwollik S."/>
            <person name="Fulton L."/>
            <person name="Fronick C."/>
            <person name="Minx P."/>
            <person name="Kyung K."/>
            <person name="Warren W."/>
            <person name="Fulton R."/>
            <person name="Feng D."/>
            <person name="Wollam A."/>
            <person name="Shah N."/>
            <person name="Bhonagiri V."/>
            <person name="Nash W.E."/>
            <person name="Hallsworth-Pepin K."/>
            <person name="Wilson R.K."/>
            <person name="McClelland M."/>
            <person name="Forsythe S.J."/>
        </authorList>
    </citation>
    <scope>NUCLEOTIDE SEQUENCE [LARGE SCALE GENOMIC DNA]</scope>
    <source>
        <strain evidence="2 3">ATCC BAA-894</strain>
    </source>
</reference>
<feature type="transmembrane region" description="Helical" evidence="1">
    <location>
        <begin position="146"/>
        <end position="167"/>
    </location>
</feature>
<gene>
    <name evidence="2" type="ordered locus">ESA_04385</name>
</gene>
<name>A7MKK5_CROS8</name>
<dbReference type="InterPro" id="IPR018770">
    <property type="entry name" value="ChloroindolylP_hydrolase"/>
</dbReference>
<feature type="transmembrane region" description="Helical" evidence="1">
    <location>
        <begin position="51"/>
        <end position="67"/>
    </location>
</feature>
<dbReference type="KEGG" id="esa:ESA_04385"/>
<feature type="transmembrane region" description="Helical" evidence="1">
    <location>
        <begin position="119"/>
        <end position="134"/>
    </location>
</feature>
<keyword evidence="1" id="KW-0812">Transmembrane</keyword>
<evidence type="ECO:0000256" key="1">
    <source>
        <dbReference type="SAM" id="Phobius"/>
    </source>
</evidence>
<evidence type="ECO:0008006" key="4">
    <source>
        <dbReference type="Google" id="ProtNLM"/>
    </source>
</evidence>
<dbReference type="Proteomes" id="UP000000260">
    <property type="component" value="Chromosome"/>
</dbReference>
<keyword evidence="1" id="KW-0472">Membrane</keyword>
<accession>A7MKK5</accession>
<evidence type="ECO:0000313" key="2">
    <source>
        <dbReference type="EMBL" id="ABU79564.1"/>
    </source>
</evidence>
<evidence type="ECO:0000313" key="3">
    <source>
        <dbReference type="Proteomes" id="UP000000260"/>
    </source>
</evidence>
<protein>
    <recommendedName>
        <fullName evidence="4">5-bromo-4-chloroindolyl phosphate hydrolysis protein</fullName>
    </recommendedName>
</protein>
<dbReference type="AlphaFoldDB" id="A7MKK5"/>
<dbReference type="Pfam" id="PF10112">
    <property type="entry name" value="Halogen_Hydrol"/>
    <property type="match status" value="1"/>
</dbReference>
<dbReference type="EMBL" id="CP000783">
    <property type="protein sequence ID" value="ABU79564.1"/>
    <property type="molecule type" value="Genomic_DNA"/>
</dbReference>
<dbReference type="HOGENOM" id="CLU_854661_0_0_6"/>
<keyword evidence="1" id="KW-1133">Transmembrane helix</keyword>
<proteinExistence type="predicted"/>
<sequence>MRKSMATFLDAFHNKRWKRVVIQLFILLFSSSFVTTQLADAVARTHDTSDAFRSALSVSCWMGFILLARTLFYDRVAFTVGVLAGLFWPGANAGFAFWAGSVALVTYILRNLKPFQKVYIWYLVLGGIACQAYFEAFGTQSLSPGYLIFAVALAAIGMGWTPIYNALRQRIATLKNKRLGKTASPVVGQPQAVQKSSAEFDPQREINYLVSLQGLAPELQTEIDGIINYTHLIMHCIETDPKDVEPGTKFLQRYLPAVREITLKSHRLVEQQVENSDAAEINARSAAMLKTLHSAFSQHHARLLENDKTELAIEMSTLDKMLKTDGYV</sequence>
<organism evidence="2 3">
    <name type="scientific">Cronobacter sakazakii (strain ATCC BAA-894)</name>
    <name type="common">Enterobacter sakazakii</name>
    <dbReference type="NCBI Taxonomy" id="290339"/>
    <lineage>
        <taxon>Bacteria</taxon>
        <taxon>Pseudomonadati</taxon>
        <taxon>Pseudomonadota</taxon>
        <taxon>Gammaproteobacteria</taxon>
        <taxon>Enterobacterales</taxon>
        <taxon>Enterobacteriaceae</taxon>
        <taxon>Cronobacter</taxon>
    </lineage>
</organism>